<dbReference type="RefSeq" id="WP_252795651.1">
    <property type="nucleotide sequence ID" value="NZ_CP097121.1"/>
</dbReference>
<accession>A0ABY5BXE2</accession>
<gene>
    <name evidence="3" type="primary">tmcAL</name>
    <name evidence="4" type="ORF">M3M37_02910</name>
</gene>
<dbReference type="PANTHER" id="PTHR37825:SF1">
    <property type="entry name" value="TRNA(MET) CYTIDINE ACETATE LIGASE"/>
    <property type="match status" value="1"/>
</dbReference>
<comment type="similarity">
    <text evidence="3">Belongs to the TmcAL family.</text>
</comment>
<evidence type="ECO:0000313" key="4">
    <source>
        <dbReference type="EMBL" id="USS91175.1"/>
    </source>
</evidence>
<comment type="catalytic activity">
    <reaction evidence="3">
        <text>cytidine(34) in elongator tRNA(Met) + acetate + ATP = N(4)-acetylcytidine(34) in elongator tRNA(Met) + AMP + diphosphate</text>
        <dbReference type="Rhea" id="RHEA:58144"/>
        <dbReference type="Rhea" id="RHEA-COMP:10693"/>
        <dbReference type="Rhea" id="RHEA-COMP:10694"/>
        <dbReference type="ChEBI" id="CHEBI:30089"/>
        <dbReference type="ChEBI" id="CHEBI:30616"/>
        <dbReference type="ChEBI" id="CHEBI:33019"/>
        <dbReference type="ChEBI" id="CHEBI:74900"/>
        <dbReference type="ChEBI" id="CHEBI:82748"/>
        <dbReference type="ChEBI" id="CHEBI:456215"/>
    </reaction>
</comment>
<dbReference type="HAMAP" id="MF_01539">
    <property type="entry name" value="TmcAL"/>
    <property type="match status" value="1"/>
</dbReference>
<dbReference type="Pfam" id="PF05636">
    <property type="entry name" value="HIGH_NTase1"/>
    <property type="match status" value="1"/>
</dbReference>
<keyword evidence="3" id="KW-0820">tRNA-binding</keyword>
<sequence length="381" mass="42980">MKPTAVAIIAEYVPFHNGHLYQLQQAQQRTQADVTVAIMSGNWTQRGEPAIFDKWTRTKMALAGGIDLVVELPAVAAVQPAHLFAKNAVELVQALDCDYLAFGCEHADWDFNQFTQQQVQPSGAEFADHHRSFPQAFQQALQRELGIELTEPNDTLGFWYSQALAAHNASLQLVPIKRRVSGHQEQDLHATISSGTAIRKAMLAENRDYLTSVPAATVRLMATAQPVTWEQYWSYLKYAINSHSLTELRTIYQMTEGLEHRIKRAVVATHSFAEFLELIKTKRYTYPRLQRLCTNILLNYQTTAVADYQPVLRILGMSTAGQGYLHSLKKQLSIPLITTATKSFLENELQLENRAGLITELVTGVVQDRRRSVIRMEAIKE</sequence>
<dbReference type="PANTHER" id="PTHR37825">
    <property type="entry name" value="TRNA(MET) CYTIDINE ACETATE LIGASE"/>
    <property type="match status" value="1"/>
</dbReference>
<keyword evidence="1 3" id="KW-0436">Ligase</keyword>
<keyword evidence="2 3" id="KW-0819">tRNA processing</keyword>
<keyword evidence="3" id="KW-0067">ATP-binding</keyword>
<dbReference type="InterPro" id="IPR008513">
    <property type="entry name" value="tRNA(Met)_cyd_acetate_ligase"/>
</dbReference>
<dbReference type="InterPro" id="IPR014729">
    <property type="entry name" value="Rossmann-like_a/b/a_fold"/>
</dbReference>
<dbReference type="EMBL" id="CP097121">
    <property type="protein sequence ID" value="USS91175.1"/>
    <property type="molecule type" value="Genomic_DNA"/>
</dbReference>
<protein>
    <recommendedName>
        <fullName evidence="3">tRNA(Met) cytidine acetate ligase</fullName>
        <ecNumber evidence="3">6.3.4.-</ecNumber>
    </recommendedName>
</protein>
<evidence type="ECO:0000256" key="2">
    <source>
        <dbReference type="ARBA" id="ARBA00022694"/>
    </source>
</evidence>
<comment type="function">
    <text evidence="3">Catalyzes the formation of N(4)-acetylcytidine (ac(4)C) at the wobble position of elongator tRNA(Met), using acetate and ATP as substrates. First activates an acetate ion to form acetyladenylate (Ac-AMP) and then transfers the acetyl group to tRNA to form ac(4)C34.</text>
</comment>
<evidence type="ECO:0000313" key="5">
    <source>
        <dbReference type="Proteomes" id="UP001056164"/>
    </source>
</evidence>
<keyword evidence="3" id="KW-0694">RNA-binding</keyword>
<feature type="binding site" evidence="3">
    <location>
        <begin position="9"/>
        <end position="22"/>
    </location>
    <ligand>
        <name>ATP</name>
        <dbReference type="ChEBI" id="CHEBI:30616"/>
    </ligand>
</feature>
<comment type="caution">
    <text evidence="3">Lacks conserved residue(s) required for the propagation of feature annotation.</text>
</comment>
<reference evidence="4" key="1">
    <citation type="submission" date="2022-05" db="EMBL/GenBank/DDBJ databases">
        <authorList>
            <person name="Oliphant S.A."/>
            <person name="Watson-Haigh N.S."/>
            <person name="Sumby K.M."/>
            <person name="Gardner J.M."/>
            <person name="Jiranek V."/>
        </authorList>
    </citation>
    <scope>NUCLEOTIDE SEQUENCE</scope>
    <source>
        <strain evidence="4">KI4_A6</strain>
    </source>
</reference>
<feature type="binding site" evidence="3">
    <location>
        <position position="153"/>
    </location>
    <ligand>
        <name>ATP</name>
        <dbReference type="ChEBI" id="CHEBI:30616"/>
    </ligand>
</feature>
<proteinExistence type="inferred from homology"/>
<evidence type="ECO:0000256" key="1">
    <source>
        <dbReference type="ARBA" id="ARBA00022598"/>
    </source>
</evidence>
<dbReference type="Proteomes" id="UP001056164">
    <property type="component" value="Chromosome"/>
</dbReference>
<dbReference type="NCBIfam" id="NF010191">
    <property type="entry name" value="PRK13670.1"/>
    <property type="match status" value="1"/>
</dbReference>
<dbReference type="Gene3D" id="3.40.50.620">
    <property type="entry name" value="HUPs"/>
    <property type="match status" value="1"/>
</dbReference>
<name>A0ABY5BXE2_9LACO</name>
<organism evidence="4 5">
    <name type="scientific">Fructilactobacillus carniphilus</name>
    <dbReference type="NCBI Taxonomy" id="2940297"/>
    <lineage>
        <taxon>Bacteria</taxon>
        <taxon>Bacillati</taxon>
        <taxon>Bacillota</taxon>
        <taxon>Bacilli</taxon>
        <taxon>Lactobacillales</taxon>
        <taxon>Lactobacillaceae</taxon>
        <taxon>Fructilactobacillus</taxon>
    </lineage>
</organism>
<feature type="binding site" evidence="3">
    <location>
        <position position="103"/>
    </location>
    <ligand>
        <name>ATP</name>
        <dbReference type="ChEBI" id="CHEBI:30616"/>
    </ligand>
</feature>
<keyword evidence="3" id="KW-0547">Nucleotide-binding</keyword>
<dbReference type="SUPFAM" id="SSF52374">
    <property type="entry name" value="Nucleotidylyl transferase"/>
    <property type="match status" value="1"/>
</dbReference>
<comment type="subcellular location">
    <subcellularLocation>
        <location evidence="3">Cytoplasm</location>
    </subcellularLocation>
</comment>
<evidence type="ECO:0000256" key="3">
    <source>
        <dbReference type="HAMAP-Rule" id="MF_01539"/>
    </source>
</evidence>
<feature type="binding site" evidence="3">
    <location>
        <position position="178"/>
    </location>
    <ligand>
        <name>ATP</name>
        <dbReference type="ChEBI" id="CHEBI:30616"/>
    </ligand>
</feature>
<keyword evidence="5" id="KW-1185">Reference proteome</keyword>
<dbReference type="EC" id="6.3.4.-" evidence="3"/>
<keyword evidence="3" id="KW-0963">Cytoplasm</keyword>